<dbReference type="GO" id="GO:0005737">
    <property type="term" value="C:cytoplasm"/>
    <property type="evidence" value="ECO:0007669"/>
    <property type="project" value="UniProtKB-ARBA"/>
</dbReference>
<comment type="similarity">
    <text evidence="7">Belongs to the MIP/aquaporin (TC 1.A.8) family. SIP (TC 1.A.8.10) subfamily.</text>
</comment>
<comment type="function">
    <text evidence="8">Aquaporins facilitate the transport of water and small neutral solutes across cell membranes.</text>
</comment>
<gene>
    <name evidence="11" type="ORF">EJB05_58067</name>
</gene>
<evidence type="ECO:0000256" key="8">
    <source>
        <dbReference type="ARBA" id="ARBA00055597"/>
    </source>
</evidence>
<dbReference type="OrthoDB" id="3222at2759"/>
<dbReference type="GO" id="GO:0012505">
    <property type="term" value="C:endomembrane system"/>
    <property type="evidence" value="ECO:0007669"/>
    <property type="project" value="UniProtKB-ARBA"/>
</dbReference>
<evidence type="ECO:0008006" key="13">
    <source>
        <dbReference type="Google" id="ProtNLM"/>
    </source>
</evidence>
<dbReference type="InterPro" id="IPR044222">
    <property type="entry name" value="SIP1-1/2-like"/>
</dbReference>
<dbReference type="GO" id="GO:0016020">
    <property type="term" value="C:membrane"/>
    <property type="evidence" value="ECO:0007669"/>
    <property type="project" value="UniProtKB-SubCell"/>
</dbReference>
<dbReference type="GO" id="GO:0015250">
    <property type="term" value="F:water channel activity"/>
    <property type="evidence" value="ECO:0007669"/>
    <property type="project" value="InterPro"/>
</dbReference>
<protein>
    <recommendedName>
        <fullName evidence="13">Aquaporin</fullName>
    </recommendedName>
</protein>
<evidence type="ECO:0000256" key="3">
    <source>
        <dbReference type="ARBA" id="ARBA00022692"/>
    </source>
</evidence>
<sequence>MSTGAAVRAAAADAAVTFLWVLCASALGTGTAAVTSYLSLQEGAQYAPLLVTASLLFVLLSVFGPLCDALGGARFSPTDIAAFYAAGLSRPSLFSIALRLPAQAAGAVGGALAISELMPEQYKHTLEGPSLKVDPHTGAIAEGVLTFIITLAVLWIVIKGPRNPIVKTSLLSVTTVCLILAGAGYTGPSMNPANAFGWAYVNNLHNTWEQFYVYWICPLIGATLAAWIFRALFLRPEHKPKAKRA</sequence>
<keyword evidence="5 10" id="KW-1133">Transmembrane helix</keyword>
<dbReference type="AlphaFoldDB" id="A0A5J9SBV8"/>
<dbReference type="PRINTS" id="PR00783">
    <property type="entry name" value="MINTRINSICP"/>
</dbReference>
<keyword evidence="3 9" id="KW-0812">Transmembrane</keyword>
<proteinExistence type="inferred from homology"/>
<dbReference type="SUPFAM" id="SSF81338">
    <property type="entry name" value="Aquaporin-like"/>
    <property type="match status" value="1"/>
</dbReference>
<reference evidence="11 12" key="1">
    <citation type="journal article" date="2019" name="Sci. Rep.">
        <title>A high-quality genome of Eragrostis curvula grass provides insights into Poaceae evolution and supports new strategies to enhance forage quality.</title>
        <authorList>
            <person name="Carballo J."/>
            <person name="Santos B.A.C.M."/>
            <person name="Zappacosta D."/>
            <person name="Garbus I."/>
            <person name="Selva J.P."/>
            <person name="Gallo C.A."/>
            <person name="Diaz A."/>
            <person name="Albertini E."/>
            <person name="Caccamo M."/>
            <person name="Echenique V."/>
        </authorList>
    </citation>
    <scope>NUCLEOTIDE SEQUENCE [LARGE SCALE GENOMIC DNA]</scope>
    <source>
        <strain evidence="12">cv. Victoria</strain>
        <tissue evidence="11">Leaf</tissue>
    </source>
</reference>
<accession>A0A5J9SBV8</accession>
<evidence type="ECO:0000256" key="7">
    <source>
        <dbReference type="ARBA" id="ARBA00024030"/>
    </source>
</evidence>
<feature type="transmembrane region" description="Helical" evidence="10">
    <location>
        <begin position="139"/>
        <end position="158"/>
    </location>
</feature>
<dbReference type="PANTHER" id="PTHR46739:SF8">
    <property type="entry name" value="AQUAPORIN SIP1-1"/>
    <property type="match status" value="1"/>
</dbReference>
<dbReference type="PANTHER" id="PTHR46739">
    <property type="entry name" value="AQUAPORIN SIP1-1"/>
    <property type="match status" value="1"/>
</dbReference>
<dbReference type="Gene3D" id="1.20.1080.10">
    <property type="entry name" value="Glycerol uptake facilitator protein"/>
    <property type="match status" value="1"/>
</dbReference>
<organism evidence="11 12">
    <name type="scientific">Eragrostis curvula</name>
    <name type="common">weeping love grass</name>
    <dbReference type="NCBI Taxonomy" id="38414"/>
    <lineage>
        <taxon>Eukaryota</taxon>
        <taxon>Viridiplantae</taxon>
        <taxon>Streptophyta</taxon>
        <taxon>Embryophyta</taxon>
        <taxon>Tracheophyta</taxon>
        <taxon>Spermatophyta</taxon>
        <taxon>Magnoliopsida</taxon>
        <taxon>Liliopsida</taxon>
        <taxon>Poales</taxon>
        <taxon>Poaceae</taxon>
        <taxon>PACMAD clade</taxon>
        <taxon>Chloridoideae</taxon>
        <taxon>Eragrostideae</taxon>
        <taxon>Eragrostidinae</taxon>
        <taxon>Eragrostis</taxon>
    </lineage>
</organism>
<keyword evidence="4" id="KW-0677">Repeat</keyword>
<evidence type="ECO:0000256" key="2">
    <source>
        <dbReference type="ARBA" id="ARBA00022448"/>
    </source>
</evidence>
<dbReference type="Pfam" id="PF00230">
    <property type="entry name" value="MIP"/>
    <property type="match status" value="1"/>
</dbReference>
<feature type="transmembrane region" description="Helical" evidence="10">
    <location>
        <begin position="211"/>
        <end position="234"/>
    </location>
</feature>
<evidence type="ECO:0000256" key="1">
    <source>
        <dbReference type="ARBA" id="ARBA00004141"/>
    </source>
</evidence>
<dbReference type="Gramene" id="TVT96710">
    <property type="protein sequence ID" value="TVT96710"/>
    <property type="gene ID" value="EJB05_58067"/>
</dbReference>
<keyword evidence="6 10" id="KW-0472">Membrane</keyword>
<evidence type="ECO:0000256" key="5">
    <source>
        <dbReference type="ARBA" id="ARBA00022989"/>
    </source>
</evidence>
<dbReference type="Proteomes" id="UP000324897">
    <property type="component" value="Unassembled WGS sequence"/>
</dbReference>
<keyword evidence="12" id="KW-1185">Reference proteome</keyword>
<dbReference type="EMBL" id="RWGY01001135">
    <property type="protein sequence ID" value="TVT96710.1"/>
    <property type="molecule type" value="Genomic_DNA"/>
</dbReference>
<feature type="transmembrane region" description="Helical" evidence="10">
    <location>
        <begin position="18"/>
        <end position="40"/>
    </location>
</feature>
<evidence type="ECO:0000256" key="4">
    <source>
        <dbReference type="ARBA" id="ARBA00022737"/>
    </source>
</evidence>
<dbReference type="InterPro" id="IPR023271">
    <property type="entry name" value="Aquaporin-like"/>
</dbReference>
<comment type="subcellular location">
    <subcellularLocation>
        <location evidence="1">Membrane</location>
        <topology evidence="1">Multi-pass membrane protein</topology>
    </subcellularLocation>
</comment>
<name>A0A5J9SBV8_9POAL</name>
<dbReference type="InterPro" id="IPR000425">
    <property type="entry name" value="MIP"/>
</dbReference>
<evidence type="ECO:0000313" key="11">
    <source>
        <dbReference type="EMBL" id="TVT96710.1"/>
    </source>
</evidence>
<keyword evidence="2 9" id="KW-0813">Transport</keyword>
<evidence type="ECO:0000256" key="10">
    <source>
        <dbReference type="SAM" id="Phobius"/>
    </source>
</evidence>
<feature type="transmembrane region" description="Helical" evidence="10">
    <location>
        <begin position="47"/>
        <end position="66"/>
    </location>
</feature>
<evidence type="ECO:0000256" key="9">
    <source>
        <dbReference type="RuleBase" id="RU000477"/>
    </source>
</evidence>
<comment type="caution">
    <text evidence="11">The sequence shown here is derived from an EMBL/GenBank/DDBJ whole genome shotgun (WGS) entry which is preliminary data.</text>
</comment>
<evidence type="ECO:0000313" key="12">
    <source>
        <dbReference type="Proteomes" id="UP000324897"/>
    </source>
</evidence>
<evidence type="ECO:0000256" key="6">
    <source>
        <dbReference type="ARBA" id="ARBA00023136"/>
    </source>
</evidence>
<dbReference type="FunFam" id="1.20.1080.10:FF:000043">
    <property type="entry name" value="Aquaporin SIP1-1"/>
    <property type="match status" value="1"/>
</dbReference>
<feature type="transmembrane region" description="Helical" evidence="10">
    <location>
        <begin position="170"/>
        <end position="191"/>
    </location>
</feature>